<gene>
    <name evidence="1" type="ORF">NCTC12905_01004</name>
</gene>
<evidence type="ECO:0000313" key="2">
    <source>
        <dbReference type="Proteomes" id="UP000274201"/>
    </source>
</evidence>
<sequence>MTFKDLKKIEKLKIGPVHSGPKTLIAIVF</sequence>
<accession>A0A3S5A067</accession>
<dbReference type="Proteomes" id="UP000274201">
    <property type="component" value="Chromosome"/>
</dbReference>
<dbReference type="AlphaFoldDB" id="A0A3S5A067"/>
<evidence type="ECO:0000313" key="1">
    <source>
        <dbReference type="EMBL" id="VEJ45354.1"/>
    </source>
</evidence>
<reference evidence="1 2" key="1">
    <citation type="submission" date="2018-12" db="EMBL/GenBank/DDBJ databases">
        <authorList>
            <consortium name="Pathogen Informatics"/>
        </authorList>
    </citation>
    <scope>NUCLEOTIDE SEQUENCE [LARGE SCALE GENOMIC DNA]</scope>
    <source>
        <strain evidence="1 2">NCTC12905</strain>
    </source>
</reference>
<proteinExistence type="predicted"/>
<protein>
    <submittedName>
        <fullName evidence="1">Uncharacterized protein</fullName>
    </submittedName>
</protein>
<name>A0A3S5A067_BARVI</name>
<organism evidence="1 2">
    <name type="scientific">Bartonella vinsonii</name>
    <name type="common">Rochalimaea vinsonii</name>
    <dbReference type="NCBI Taxonomy" id="33047"/>
    <lineage>
        <taxon>Bacteria</taxon>
        <taxon>Pseudomonadati</taxon>
        <taxon>Pseudomonadota</taxon>
        <taxon>Alphaproteobacteria</taxon>
        <taxon>Hyphomicrobiales</taxon>
        <taxon>Bartonellaceae</taxon>
        <taxon>Bartonella</taxon>
    </lineage>
</organism>
<dbReference type="EMBL" id="LR134529">
    <property type="protein sequence ID" value="VEJ45354.1"/>
    <property type="molecule type" value="Genomic_DNA"/>
</dbReference>